<dbReference type="InterPro" id="IPR029039">
    <property type="entry name" value="Flavoprotein-like_sf"/>
</dbReference>
<dbReference type="PANTHER" id="PTHR43278:SF4">
    <property type="entry name" value="NAD(P)H-DEPENDENT FMN-CONTAINING OXIDOREDUCTASE YWQN-RELATED"/>
    <property type="match status" value="1"/>
</dbReference>
<evidence type="ECO:0000256" key="1">
    <source>
        <dbReference type="ARBA" id="ARBA00022630"/>
    </source>
</evidence>
<evidence type="ECO:0000259" key="3">
    <source>
        <dbReference type="Pfam" id="PF03358"/>
    </source>
</evidence>
<dbReference type="EMBL" id="CAKLPZ010000001">
    <property type="protein sequence ID" value="CAH0998818.1"/>
    <property type="molecule type" value="Genomic_DNA"/>
</dbReference>
<dbReference type="Proteomes" id="UP000837803">
    <property type="component" value="Unassembled WGS sequence"/>
</dbReference>
<accession>A0ABM9AX70</accession>
<dbReference type="Pfam" id="PF03358">
    <property type="entry name" value="FMN_red"/>
    <property type="match status" value="1"/>
</dbReference>
<comment type="caution">
    <text evidence="4">The sequence shown here is derived from an EMBL/GenBank/DDBJ whole genome shotgun (WGS) entry which is preliminary data.</text>
</comment>
<keyword evidence="2" id="KW-0288">FMN</keyword>
<dbReference type="GO" id="GO:0016491">
    <property type="term" value="F:oxidoreductase activity"/>
    <property type="evidence" value="ECO:0007669"/>
    <property type="project" value="UniProtKB-KW"/>
</dbReference>
<dbReference type="SUPFAM" id="SSF52218">
    <property type="entry name" value="Flavoproteins"/>
    <property type="match status" value="1"/>
</dbReference>
<sequence length="178" mass="20092">MLTVGYTLRVSNKLPGALNHDTLLLQASARSNGHTSRVVRHLADQLDCPVVDLLDHRIHPYDYAGNYPADDSFIALVRDRLLPVDRIILASPVYWYAMSGGMKTFLDRFTDLLTTHKELGRQLRGKQLAVLSCANDAEVNLGFYEPFRLTAAYLGMTYTDTWHGYVKPDGTVVVMRRH</sequence>
<keyword evidence="4" id="KW-0560">Oxidoreductase</keyword>
<dbReference type="PANTHER" id="PTHR43278">
    <property type="entry name" value="NAD(P)H-DEPENDENT FMN-CONTAINING OXIDOREDUCTASE YWQN-RELATED"/>
    <property type="match status" value="1"/>
</dbReference>
<evidence type="ECO:0000256" key="2">
    <source>
        <dbReference type="ARBA" id="ARBA00022643"/>
    </source>
</evidence>
<reference evidence="4" key="1">
    <citation type="submission" date="2021-12" db="EMBL/GenBank/DDBJ databases">
        <authorList>
            <person name="Rodrigo-Torres L."/>
            <person name="Arahal R. D."/>
            <person name="Lucena T."/>
        </authorList>
    </citation>
    <scope>NUCLEOTIDE SEQUENCE</scope>
    <source>
        <strain evidence="4">CECT 8419</strain>
    </source>
</reference>
<feature type="domain" description="NADPH-dependent FMN reductase-like" evidence="3">
    <location>
        <begin position="23"/>
        <end position="154"/>
    </location>
</feature>
<protein>
    <submittedName>
        <fullName evidence="4">NAD(P)H-dependent FMN-containing oxidoreductase YwqN</fullName>
        <ecNumber evidence="4">1.-.-.-</ecNumber>
    </submittedName>
</protein>
<dbReference type="Gene3D" id="3.40.50.360">
    <property type="match status" value="1"/>
</dbReference>
<evidence type="ECO:0000313" key="4">
    <source>
        <dbReference type="EMBL" id="CAH0998818.1"/>
    </source>
</evidence>
<dbReference type="InterPro" id="IPR005025">
    <property type="entry name" value="FMN_Rdtase-like_dom"/>
</dbReference>
<evidence type="ECO:0000313" key="5">
    <source>
        <dbReference type="Proteomes" id="UP000837803"/>
    </source>
</evidence>
<proteinExistence type="predicted"/>
<keyword evidence="1" id="KW-0285">Flavoprotein</keyword>
<dbReference type="InterPro" id="IPR051796">
    <property type="entry name" value="ISF_SsuE-like"/>
</dbReference>
<keyword evidence="5" id="KW-1185">Reference proteome</keyword>
<gene>
    <name evidence="4" type="primary">ywqN</name>
    <name evidence="4" type="ORF">LEM8419_00139</name>
</gene>
<dbReference type="EC" id="1.-.-.-" evidence="4"/>
<organism evidence="4 5">
    <name type="scientific">Neolewinella maritima</name>
    <dbReference type="NCBI Taxonomy" id="1383882"/>
    <lineage>
        <taxon>Bacteria</taxon>
        <taxon>Pseudomonadati</taxon>
        <taxon>Bacteroidota</taxon>
        <taxon>Saprospiria</taxon>
        <taxon>Saprospirales</taxon>
        <taxon>Lewinellaceae</taxon>
        <taxon>Neolewinella</taxon>
    </lineage>
</organism>
<name>A0ABM9AX70_9BACT</name>